<dbReference type="InterPro" id="IPR046606">
    <property type="entry name" value="DUF6665"/>
</dbReference>
<protein>
    <submittedName>
        <fullName evidence="1">DUF6665 family protein</fullName>
    </submittedName>
</protein>
<dbReference type="Pfam" id="PF20370">
    <property type="entry name" value="DUF6665"/>
    <property type="match status" value="1"/>
</dbReference>
<reference evidence="2" key="1">
    <citation type="journal article" date="2019" name="Int. J. Syst. Evol. Microbiol.">
        <title>The Global Catalogue of Microorganisms (GCM) 10K type strain sequencing project: providing services to taxonomists for standard genome sequencing and annotation.</title>
        <authorList>
            <consortium name="The Broad Institute Genomics Platform"/>
            <consortium name="The Broad Institute Genome Sequencing Center for Infectious Disease"/>
            <person name="Wu L."/>
            <person name="Ma J."/>
        </authorList>
    </citation>
    <scope>NUCLEOTIDE SEQUENCE [LARGE SCALE GENOMIC DNA]</scope>
    <source>
        <strain evidence="2">DFY28</strain>
    </source>
</reference>
<keyword evidence="2" id="KW-1185">Reference proteome</keyword>
<organism evidence="1 2">
    <name type="scientific">Phenylobacterium terrae</name>
    <dbReference type="NCBI Taxonomy" id="2665495"/>
    <lineage>
        <taxon>Bacteria</taxon>
        <taxon>Pseudomonadati</taxon>
        <taxon>Pseudomonadota</taxon>
        <taxon>Alphaproteobacteria</taxon>
        <taxon>Caulobacterales</taxon>
        <taxon>Caulobacteraceae</taxon>
        <taxon>Phenylobacterium</taxon>
    </lineage>
</organism>
<evidence type="ECO:0000313" key="1">
    <source>
        <dbReference type="EMBL" id="MFD1784739.1"/>
    </source>
</evidence>
<dbReference type="RefSeq" id="WP_377280878.1">
    <property type="nucleotide sequence ID" value="NZ_JBHRSI010000002.1"/>
</dbReference>
<dbReference type="EMBL" id="JBHUEY010000006">
    <property type="protein sequence ID" value="MFD1784739.1"/>
    <property type="molecule type" value="Genomic_DNA"/>
</dbReference>
<proteinExistence type="predicted"/>
<comment type="caution">
    <text evidence="1">The sequence shown here is derived from an EMBL/GenBank/DDBJ whole genome shotgun (WGS) entry which is preliminary data.</text>
</comment>
<accession>A0ABW4N3K3</accession>
<gene>
    <name evidence="1" type="ORF">ACFSC0_15150</name>
</gene>
<sequence>MPSQFSSALQARSGVSVLEAELLAETAASLGRAGREVEHSLERLRAFDSGETAGADRAQLVRDAARAVWGYWVQREACGLVDHRQVIREQRIPREVLNRVGMI</sequence>
<dbReference type="Proteomes" id="UP001597237">
    <property type="component" value="Unassembled WGS sequence"/>
</dbReference>
<evidence type="ECO:0000313" key="2">
    <source>
        <dbReference type="Proteomes" id="UP001597237"/>
    </source>
</evidence>
<name>A0ABW4N3K3_9CAUL</name>